<comment type="subcellular location">
    <subcellularLocation>
        <location evidence="1">Cell membrane</location>
        <topology evidence="1">Multi-pass membrane protein</topology>
    </subcellularLocation>
</comment>
<feature type="compositionally biased region" description="Low complexity" evidence="6">
    <location>
        <begin position="339"/>
        <end position="349"/>
    </location>
</feature>
<dbReference type="GO" id="GO:0005886">
    <property type="term" value="C:plasma membrane"/>
    <property type="evidence" value="ECO:0007669"/>
    <property type="project" value="UniProtKB-SubCell"/>
</dbReference>
<evidence type="ECO:0000256" key="5">
    <source>
        <dbReference type="ARBA" id="ARBA00023136"/>
    </source>
</evidence>
<keyword evidence="4 7" id="KW-1133">Transmembrane helix</keyword>
<feature type="transmembrane region" description="Helical" evidence="7">
    <location>
        <begin position="559"/>
        <end position="578"/>
    </location>
</feature>
<feature type="transmembrane region" description="Helical" evidence="7">
    <location>
        <begin position="178"/>
        <end position="198"/>
    </location>
</feature>
<dbReference type="InterPro" id="IPR001036">
    <property type="entry name" value="Acrflvin-R"/>
</dbReference>
<keyword evidence="2" id="KW-1003">Cell membrane</keyword>
<evidence type="ECO:0000259" key="8">
    <source>
        <dbReference type="PROSITE" id="PS50156"/>
    </source>
</evidence>
<feature type="transmembrane region" description="Helical" evidence="7">
    <location>
        <begin position="585"/>
        <end position="606"/>
    </location>
</feature>
<dbReference type="GO" id="GO:0022857">
    <property type="term" value="F:transmembrane transporter activity"/>
    <property type="evidence" value="ECO:0007669"/>
    <property type="project" value="InterPro"/>
</dbReference>
<dbReference type="Pfam" id="PF03176">
    <property type="entry name" value="MMPL"/>
    <property type="match status" value="2"/>
</dbReference>
<dbReference type="InterPro" id="IPR004869">
    <property type="entry name" value="MMPL_dom"/>
</dbReference>
<feature type="transmembrane region" description="Helical" evidence="7">
    <location>
        <begin position="703"/>
        <end position="727"/>
    </location>
</feature>
<gene>
    <name evidence="9" type="ORF">SAMN05216259_104487</name>
</gene>
<feature type="region of interest" description="Disordered" evidence="6">
    <location>
        <begin position="339"/>
        <end position="380"/>
    </location>
</feature>
<feature type="transmembrane region" description="Helical" evidence="7">
    <location>
        <begin position="304"/>
        <end position="329"/>
    </location>
</feature>
<protein>
    <submittedName>
        <fullName evidence="9">Putative drug exporter of the RND superfamily</fullName>
    </submittedName>
</protein>
<dbReference type="STRING" id="310781.SAMN05216259_104487"/>
<evidence type="ECO:0000313" key="10">
    <source>
        <dbReference type="Proteomes" id="UP000199341"/>
    </source>
</evidence>
<evidence type="ECO:0000256" key="1">
    <source>
        <dbReference type="ARBA" id="ARBA00004651"/>
    </source>
</evidence>
<accession>A0A1H0CB34</accession>
<keyword evidence="10" id="KW-1185">Reference proteome</keyword>
<name>A0A1H0CB34_9ACTN</name>
<evidence type="ECO:0000256" key="4">
    <source>
        <dbReference type="ARBA" id="ARBA00022989"/>
    </source>
</evidence>
<feature type="domain" description="SSD" evidence="8">
    <location>
        <begin position="214"/>
        <end position="328"/>
    </location>
</feature>
<keyword evidence="3 7" id="KW-0812">Transmembrane</keyword>
<dbReference type="EMBL" id="FNIE01000004">
    <property type="protein sequence ID" value="SDN55090.1"/>
    <property type="molecule type" value="Genomic_DNA"/>
</dbReference>
<evidence type="ECO:0000313" key="9">
    <source>
        <dbReference type="EMBL" id="SDN55090.1"/>
    </source>
</evidence>
<feature type="transmembrane region" description="Helical" evidence="7">
    <location>
        <begin position="229"/>
        <end position="249"/>
    </location>
</feature>
<dbReference type="InterPro" id="IPR000731">
    <property type="entry name" value="SSD"/>
</dbReference>
<dbReference type="PROSITE" id="PS50156">
    <property type="entry name" value="SSD"/>
    <property type="match status" value="1"/>
</dbReference>
<organism evidence="9 10">
    <name type="scientific">Actinacidiphila guanduensis</name>
    <dbReference type="NCBI Taxonomy" id="310781"/>
    <lineage>
        <taxon>Bacteria</taxon>
        <taxon>Bacillati</taxon>
        <taxon>Actinomycetota</taxon>
        <taxon>Actinomycetes</taxon>
        <taxon>Kitasatosporales</taxon>
        <taxon>Streptomycetaceae</taxon>
        <taxon>Actinacidiphila</taxon>
    </lineage>
</organism>
<dbReference type="RefSeq" id="WP_176930224.1">
    <property type="nucleotide sequence ID" value="NZ_FNIE01000004.1"/>
</dbReference>
<dbReference type="PANTHER" id="PTHR33406">
    <property type="entry name" value="MEMBRANE PROTEIN MJ1562-RELATED"/>
    <property type="match status" value="1"/>
</dbReference>
<evidence type="ECO:0000256" key="2">
    <source>
        <dbReference type="ARBA" id="ARBA00022475"/>
    </source>
</evidence>
<dbReference type="PRINTS" id="PR00702">
    <property type="entry name" value="ACRIFLAVINRP"/>
</dbReference>
<feature type="transmembrane region" description="Helical" evidence="7">
    <location>
        <begin position="270"/>
        <end position="292"/>
    </location>
</feature>
<dbReference type="InterPro" id="IPR050545">
    <property type="entry name" value="Mycobact_MmpL"/>
</dbReference>
<proteinExistence type="predicted"/>
<feature type="transmembrane region" description="Helical" evidence="7">
    <location>
        <begin position="205"/>
        <end position="223"/>
    </location>
</feature>
<evidence type="ECO:0000256" key="3">
    <source>
        <dbReference type="ARBA" id="ARBA00022692"/>
    </source>
</evidence>
<dbReference type="SUPFAM" id="SSF82866">
    <property type="entry name" value="Multidrug efflux transporter AcrB transmembrane domain"/>
    <property type="match status" value="2"/>
</dbReference>
<dbReference type="AlphaFoldDB" id="A0A1H0CB34"/>
<reference evidence="9 10" key="1">
    <citation type="submission" date="2016-10" db="EMBL/GenBank/DDBJ databases">
        <authorList>
            <person name="de Groot N.N."/>
        </authorList>
    </citation>
    <scope>NUCLEOTIDE SEQUENCE [LARGE SCALE GENOMIC DNA]</scope>
    <source>
        <strain evidence="9 10">CGMCC 4.2022</strain>
    </source>
</reference>
<evidence type="ECO:0000256" key="6">
    <source>
        <dbReference type="SAM" id="MobiDB-lite"/>
    </source>
</evidence>
<feature type="transmembrane region" description="Helical" evidence="7">
    <location>
        <begin position="398"/>
        <end position="416"/>
    </location>
</feature>
<dbReference type="Proteomes" id="UP000199341">
    <property type="component" value="Unassembled WGS sequence"/>
</dbReference>
<dbReference type="PANTHER" id="PTHR33406:SF13">
    <property type="entry name" value="MEMBRANE PROTEIN YDFJ"/>
    <property type="match status" value="1"/>
</dbReference>
<keyword evidence="5 7" id="KW-0472">Membrane</keyword>
<dbReference type="Gene3D" id="1.20.1640.10">
    <property type="entry name" value="Multidrug efflux transporter AcrB transmembrane domain"/>
    <property type="match status" value="2"/>
</dbReference>
<feature type="transmembrane region" description="Helical" evidence="7">
    <location>
        <begin position="674"/>
        <end position="691"/>
    </location>
</feature>
<evidence type="ECO:0000256" key="7">
    <source>
        <dbReference type="SAM" id="Phobius"/>
    </source>
</evidence>
<feature type="transmembrane region" description="Helical" evidence="7">
    <location>
        <begin position="618"/>
        <end position="640"/>
    </location>
</feature>
<sequence>MAGRLYALGAWAARRRGRVLAVWLLLVAVVGGLGAGFGGSYTTEFSVPGIESQRAQDLLRADFPQAAAGVARVVFAAPKGSTLDAPADRAAIDRGLRAAAEVPGVVAVRPPAQGGGVSPDHTVAYADVQFRQIPDDVPKSAQDALQASMAPVRQAGLTVEFGGTAMHPATHVGGPSEIVGVAIAFVVLALALGSLLAAGLPLVTALVGVAIGVLGVGFTARFVTMTDTATVLALMLGLAVGIDYALFIVSRHREQLADPRTEVADSIARATATAGSSVVFAGGTVVVALAALTATGIPFLSTMGLAAAATVLIAVLVALTLLPALLGWAGERLRPKQARQARAARAAGAHGTGGAAAQSDTGEPRAASAAGPGRGRIGGGEPGRWGAAWARAVTRRPVAVVLLAVVGLGVLAAPALHLRLGLPSNETQPAASTQHRSYDLLTRGFGPGFNAALTVAVDTSKMPRQQRSAAVSGLAAALRHDPDVAAVTPPLANPAGTLGALNVVPRSGPDDQATADLVHRIRHSAADGKQQVEKAGGRVYVTGTTAAAIDVSAKLSAALPLYVGIIVVLAVLLLMIAFRSLLVPLKAVAGFLLSIGASLGLVTWVFQDGHLGGAVQAAAAAPVIAFLPVLLIGVLFGLAMDYEVFLVSRMREHFSQHGQPRAAVVAGVTRSGRVVCAAALIMAAVFGSFVFDGDPIVKSIGFALTAGVLIDAFVVRMTLVPAVLALLGRYAWWLPRPLARVLPAVDIEGASLPAPAAGPEPAAGVPPAAVRRP</sequence>